<proteinExistence type="predicted"/>
<reference evidence="2" key="1">
    <citation type="submission" date="2023-05" db="EMBL/GenBank/DDBJ databases">
        <title>Anaerotaeda fermentans gen. nov., sp. nov., a novel anaerobic planctomycete of the new family within the order Sedimentisphaerales isolated from Taman Peninsula, Russia.</title>
        <authorList>
            <person name="Khomyakova M.A."/>
            <person name="Merkel A.Y."/>
            <person name="Slobodkin A.I."/>
        </authorList>
    </citation>
    <scope>NUCLEOTIDE SEQUENCE</scope>
    <source>
        <strain evidence="2">M17dextr</strain>
    </source>
</reference>
<sequence length="71" mass="8100">MTDSDYNAIRPVESLQTIQGLTSIQRRQEHEHRQDAKSGKHDKPEAEPEEIEQAQTNPPDEDSPHSIDYCA</sequence>
<protein>
    <submittedName>
        <fullName evidence="2">Uncharacterized protein</fullName>
    </submittedName>
</protein>
<dbReference type="EMBL" id="JASCXX010000003">
    <property type="protein sequence ID" value="MDI6448103.1"/>
    <property type="molecule type" value="Genomic_DNA"/>
</dbReference>
<evidence type="ECO:0000313" key="2">
    <source>
        <dbReference type="EMBL" id="MDI6448103.1"/>
    </source>
</evidence>
<evidence type="ECO:0000313" key="3">
    <source>
        <dbReference type="Proteomes" id="UP001431776"/>
    </source>
</evidence>
<name>A0AAW6TR16_9BACT</name>
<gene>
    <name evidence="2" type="ORF">QJ522_03515</name>
</gene>
<comment type="caution">
    <text evidence="2">The sequence shown here is derived from an EMBL/GenBank/DDBJ whole genome shotgun (WGS) entry which is preliminary data.</text>
</comment>
<dbReference type="AlphaFoldDB" id="A0AAW6TR16"/>
<keyword evidence="3" id="KW-1185">Reference proteome</keyword>
<feature type="compositionally biased region" description="Polar residues" evidence="1">
    <location>
        <begin position="14"/>
        <end position="25"/>
    </location>
</feature>
<accession>A0AAW6TR16</accession>
<dbReference type="RefSeq" id="WP_349243513.1">
    <property type="nucleotide sequence ID" value="NZ_JASCXX010000003.1"/>
</dbReference>
<evidence type="ECO:0000256" key="1">
    <source>
        <dbReference type="SAM" id="MobiDB-lite"/>
    </source>
</evidence>
<feature type="compositionally biased region" description="Basic and acidic residues" evidence="1">
    <location>
        <begin position="26"/>
        <end position="46"/>
    </location>
</feature>
<dbReference type="Proteomes" id="UP001431776">
    <property type="component" value="Unassembled WGS sequence"/>
</dbReference>
<feature type="region of interest" description="Disordered" evidence="1">
    <location>
        <begin position="1"/>
        <end position="71"/>
    </location>
</feature>
<organism evidence="2 3">
    <name type="scientific">Anaerobaca lacustris</name>
    <dbReference type="NCBI Taxonomy" id="3044600"/>
    <lineage>
        <taxon>Bacteria</taxon>
        <taxon>Pseudomonadati</taxon>
        <taxon>Planctomycetota</taxon>
        <taxon>Phycisphaerae</taxon>
        <taxon>Sedimentisphaerales</taxon>
        <taxon>Anaerobacaceae</taxon>
        <taxon>Anaerobaca</taxon>
    </lineage>
</organism>